<gene>
    <name evidence="4" type="ORF">CLV28_2171</name>
</gene>
<dbReference type="AlphaFoldDB" id="A0A2M9CEM9"/>
<reference evidence="4 5" key="1">
    <citation type="submission" date="2017-11" db="EMBL/GenBank/DDBJ databases">
        <title>Genomic Encyclopedia of Archaeal and Bacterial Type Strains, Phase II (KMG-II): From Individual Species to Whole Genera.</title>
        <authorList>
            <person name="Goeker M."/>
        </authorList>
    </citation>
    <scope>NUCLEOTIDE SEQUENCE [LARGE SCALE GENOMIC DNA]</scope>
    <source>
        <strain evidence="4 5">DSM 25478</strain>
    </source>
</reference>
<keyword evidence="5" id="KW-1185">Reference proteome</keyword>
<protein>
    <submittedName>
        <fullName evidence="4">LytR family transcriptional attenuator</fullName>
    </submittedName>
</protein>
<dbReference type="Proteomes" id="UP000231693">
    <property type="component" value="Unassembled WGS sequence"/>
</dbReference>
<comment type="similarity">
    <text evidence="1">Belongs to the LytR/CpsA/Psr (LCP) family.</text>
</comment>
<proteinExistence type="inferred from homology"/>
<dbReference type="InterPro" id="IPR050922">
    <property type="entry name" value="LytR/CpsA/Psr_CW_biosynth"/>
</dbReference>
<dbReference type="PANTHER" id="PTHR33392:SF6">
    <property type="entry name" value="POLYISOPRENYL-TEICHOIC ACID--PEPTIDOGLYCAN TEICHOIC ACID TRANSFERASE TAGU"/>
    <property type="match status" value="1"/>
</dbReference>
<comment type="caution">
    <text evidence="4">The sequence shown here is derived from an EMBL/GenBank/DDBJ whole genome shotgun (WGS) entry which is preliminary data.</text>
</comment>
<evidence type="ECO:0000256" key="1">
    <source>
        <dbReference type="ARBA" id="ARBA00006068"/>
    </source>
</evidence>
<evidence type="ECO:0000313" key="4">
    <source>
        <dbReference type="EMBL" id="PJJ70339.1"/>
    </source>
</evidence>
<dbReference type="PANTHER" id="PTHR33392">
    <property type="entry name" value="POLYISOPRENYL-TEICHOIC ACID--PEPTIDOGLYCAN TEICHOIC ACID TRANSFERASE TAGU"/>
    <property type="match status" value="1"/>
</dbReference>
<dbReference type="EMBL" id="PGFE01000003">
    <property type="protein sequence ID" value="PJJ70339.1"/>
    <property type="molecule type" value="Genomic_DNA"/>
</dbReference>
<evidence type="ECO:0000313" key="5">
    <source>
        <dbReference type="Proteomes" id="UP000231693"/>
    </source>
</evidence>
<feature type="region of interest" description="Disordered" evidence="2">
    <location>
        <begin position="36"/>
        <end position="60"/>
    </location>
</feature>
<evidence type="ECO:0000259" key="3">
    <source>
        <dbReference type="Pfam" id="PF03816"/>
    </source>
</evidence>
<feature type="compositionally biased region" description="Gly residues" evidence="2">
    <location>
        <begin position="365"/>
        <end position="375"/>
    </location>
</feature>
<sequence>MLWWTALCATGVVAFTGAGVGALAYRVDHNIEQVETAPLRGAETERPAAPTPDPDDPNAGVPLTIALIGSDDRSGENVKIGGKADGSMRSDVTMLMHVSADRSRVEIVSIPRDLVVDIPSCTVTGGGTTAPSPATKFNSAFSFGFLSGHDLASAAACTMRTIESATNVRVDGFIAVDFVGFRDMIDAIGGVDMCIPEPLADDEANLDLAAGNQHLDGLDALALARARHDLSDGSDTHRLDRQQALLAATSAEVLSASTLANPSKLLKFVDAVTSSLTLDTSLGGVKDLTGLGFSLRDIAPSQLTFMTAPTEPYVYDRNRVQFSADAPAFWARMAADEPVVESSRDVVAAASTPTADAGVTDDGVTDGGVTGGGVTDGVAADDVQSPTATPVDPLADRTPGEAITGADARTTC</sequence>
<evidence type="ECO:0000256" key="2">
    <source>
        <dbReference type="SAM" id="MobiDB-lite"/>
    </source>
</evidence>
<feature type="region of interest" description="Disordered" evidence="2">
    <location>
        <begin position="353"/>
        <end position="412"/>
    </location>
</feature>
<accession>A0A2M9CEM9</accession>
<feature type="domain" description="Cell envelope-related transcriptional attenuator" evidence="3">
    <location>
        <begin position="89"/>
        <end position="252"/>
    </location>
</feature>
<dbReference type="NCBIfam" id="TIGR00350">
    <property type="entry name" value="lytR_cpsA_psr"/>
    <property type="match status" value="1"/>
</dbReference>
<dbReference type="Pfam" id="PF03816">
    <property type="entry name" value="LytR_cpsA_psr"/>
    <property type="match status" value="1"/>
</dbReference>
<dbReference type="Gene3D" id="3.40.630.190">
    <property type="entry name" value="LCP protein"/>
    <property type="match status" value="1"/>
</dbReference>
<dbReference type="InterPro" id="IPR004474">
    <property type="entry name" value="LytR_CpsA_psr"/>
</dbReference>
<name>A0A2M9CEM9_9CELL</name>
<organism evidence="4 5">
    <name type="scientific">Sediminihabitans luteus</name>
    <dbReference type="NCBI Taxonomy" id="1138585"/>
    <lineage>
        <taxon>Bacteria</taxon>
        <taxon>Bacillati</taxon>
        <taxon>Actinomycetota</taxon>
        <taxon>Actinomycetes</taxon>
        <taxon>Micrococcales</taxon>
        <taxon>Cellulomonadaceae</taxon>
        <taxon>Sediminihabitans</taxon>
    </lineage>
</organism>